<sequence>MSLPELQQHFIAAIFNRDQRDAAALLVKSHGKLDAAQRVGIYRNSVHGILWQYLESLYPVCQQLLGAEFFEAASDHYIDQQPPTRPFLAEYGAGFADFLAAHPALQAMQWVADVARLEWARHQAWNAVNQPAGDFSQLANVDAAQQACLVLALPASAQLLTSAYAVHQVWLAHQPEDAPEKVALEQLELQQTQRVLVWRAGRRLHQVLLDETAWEFLSAIRQAQKLPDLAERFQAQLPALLMTAVQRGWVLSFTVL</sequence>
<dbReference type="EMBL" id="JAVFKN010000029">
    <property type="protein sequence ID" value="MDQ5770363.1"/>
    <property type="molecule type" value="Genomic_DNA"/>
</dbReference>
<accession>A0AA51MM64</accession>
<proteinExistence type="predicted"/>
<dbReference type="Pfam" id="PF09836">
    <property type="entry name" value="DUF2063"/>
    <property type="match status" value="1"/>
</dbReference>
<evidence type="ECO:0000259" key="1">
    <source>
        <dbReference type="Pfam" id="PF09836"/>
    </source>
</evidence>
<keyword evidence="4" id="KW-1185">Reference proteome</keyword>
<dbReference type="RefSeq" id="WP_308136087.1">
    <property type="nucleotide sequence ID" value="NZ_CP133197.1"/>
</dbReference>
<dbReference type="GO" id="GO:0003677">
    <property type="term" value="F:DNA binding"/>
    <property type="evidence" value="ECO:0007669"/>
    <property type="project" value="UniProtKB-KW"/>
</dbReference>
<dbReference type="Proteomes" id="UP001229862">
    <property type="component" value="Chromosome"/>
</dbReference>
<dbReference type="Proteomes" id="UP001223336">
    <property type="component" value="Unassembled WGS sequence"/>
</dbReference>
<gene>
    <name evidence="2" type="ORF">RCC75_17640</name>
    <name evidence="3" type="ORF">RCG00_21270</name>
</gene>
<evidence type="ECO:0000313" key="2">
    <source>
        <dbReference type="EMBL" id="MDQ5770363.1"/>
    </source>
</evidence>
<reference evidence="3 4" key="1">
    <citation type="submission" date="2023-08" db="EMBL/GenBank/DDBJ databases">
        <title>New molecular markers tilS and rpoB for phylogenetic and monitoring studies of the genus Thiothrix biodiversity.</title>
        <authorList>
            <person name="Ravin N.V."/>
            <person name="Smolyakov D."/>
            <person name="Markov N.D."/>
            <person name="Beletsky A.V."/>
            <person name="Mardanov A.V."/>
            <person name="Rudenko T.S."/>
            <person name="Grabovich M.Y."/>
        </authorList>
    </citation>
    <scope>NUCLEOTIDE SEQUENCE</scope>
    <source>
        <strain evidence="3">DNT52</strain>
        <strain evidence="2 4">H33</strain>
    </source>
</reference>
<dbReference type="InterPro" id="IPR044922">
    <property type="entry name" value="DUF2063_N_sf"/>
</dbReference>
<feature type="domain" description="Putative DNA-binding" evidence="1">
    <location>
        <begin position="5"/>
        <end position="99"/>
    </location>
</feature>
<name>A0AA51MM64_9GAMM</name>
<organism evidence="3">
    <name type="scientific">Thiothrix subterranea</name>
    <dbReference type="NCBI Taxonomy" id="2735563"/>
    <lineage>
        <taxon>Bacteria</taxon>
        <taxon>Pseudomonadati</taxon>
        <taxon>Pseudomonadota</taxon>
        <taxon>Gammaproteobacteria</taxon>
        <taxon>Thiotrichales</taxon>
        <taxon>Thiotrichaceae</taxon>
        <taxon>Thiothrix</taxon>
    </lineage>
</organism>
<dbReference type="InterPro" id="IPR018640">
    <property type="entry name" value="DUF2063"/>
</dbReference>
<protein>
    <submittedName>
        <fullName evidence="3">DNA-binding domain-containing protein</fullName>
    </submittedName>
</protein>
<dbReference type="Gene3D" id="1.10.150.690">
    <property type="entry name" value="DUF2063"/>
    <property type="match status" value="1"/>
</dbReference>
<dbReference type="AlphaFoldDB" id="A0AA51MM64"/>
<keyword evidence="3" id="KW-0238">DNA-binding</keyword>
<evidence type="ECO:0000313" key="4">
    <source>
        <dbReference type="Proteomes" id="UP001223336"/>
    </source>
</evidence>
<evidence type="ECO:0000313" key="3">
    <source>
        <dbReference type="EMBL" id="WML86800.1"/>
    </source>
</evidence>
<dbReference type="EMBL" id="CP133217">
    <property type="protein sequence ID" value="WML86800.1"/>
    <property type="molecule type" value="Genomic_DNA"/>
</dbReference>